<evidence type="ECO:0000313" key="9">
    <source>
        <dbReference type="Proteomes" id="UP000238196"/>
    </source>
</evidence>
<evidence type="ECO:0008006" key="10">
    <source>
        <dbReference type="Google" id="ProtNLM"/>
    </source>
</evidence>
<evidence type="ECO:0000256" key="6">
    <source>
        <dbReference type="ARBA" id="ARBA00023136"/>
    </source>
</evidence>
<dbReference type="AlphaFoldDB" id="A0A2S5KPK5"/>
<evidence type="ECO:0000256" key="4">
    <source>
        <dbReference type="ARBA" id="ARBA00022692"/>
    </source>
</evidence>
<feature type="transmembrane region" description="Helical" evidence="7">
    <location>
        <begin position="7"/>
        <end position="29"/>
    </location>
</feature>
<feature type="transmembrane region" description="Helical" evidence="7">
    <location>
        <begin position="71"/>
        <end position="96"/>
    </location>
</feature>
<keyword evidence="5 7" id="KW-1133">Transmembrane helix</keyword>
<dbReference type="InterPro" id="IPR002751">
    <property type="entry name" value="CbiM/NikMN"/>
</dbReference>
<protein>
    <recommendedName>
        <fullName evidence="10">Energy-coupling factor ABC transporter permease</fullName>
    </recommendedName>
</protein>
<evidence type="ECO:0000256" key="5">
    <source>
        <dbReference type="ARBA" id="ARBA00022989"/>
    </source>
</evidence>
<dbReference type="GO" id="GO:0005886">
    <property type="term" value="C:plasma membrane"/>
    <property type="evidence" value="ECO:0007669"/>
    <property type="project" value="UniProtKB-SubCell"/>
</dbReference>
<sequence length="222" mass="24669">MSIADGLISGTGVWLAHLLYGLMLLVALWRAPWAILYRNSTLQHLVLGATVLVMMMWLLRAGISPGMSVHFLGVTTLTLMFGWELGILCSSLALLGMTLIGKEALDGISINGLCASVIPACWSYWALRQVERWLPQNFFVYLIIGVFLNAACAAALSGIAMMGVLWGSGTYSFYKIWQEYVILLPLIMPPEGLLNGILMTAMMVHHPDWIRTFDARRYIDEQ</sequence>
<keyword evidence="6 7" id="KW-0472">Membrane</keyword>
<evidence type="ECO:0000313" key="8">
    <source>
        <dbReference type="EMBL" id="PPC76708.1"/>
    </source>
</evidence>
<reference evidence="8 9" key="1">
    <citation type="submission" date="2018-02" db="EMBL/GenBank/DDBJ databases">
        <title>novel marine gammaproteobacteria from coastal saline agro ecosystem.</title>
        <authorList>
            <person name="Krishnan R."/>
            <person name="Ramesh Kumar N."/>
        </authorList>
    </citation>
    <scope>NUCLEOTIDE SEQUENCE [LARGE SCALE GENOMIC DNA]</scope>
    <source>
        <strain evidence="8 9">228</strain>
    </source>
</reference>
<dbReference type="GO" id="GO:0000041">
    <property type="term" value="P:transition metal ion transport"/>
    <property type="evidence" value="ECO:0007669"/>
    <property type="project" value="InterPro"/>
</dbReference>
<gene>
    <name evidence="8" type="ORF">C4K68_13965</name>
</gene>
<evidence type="ECO:0000256" key="1">
    <source>
        <dbReference type="ARBA" id="ARBA00004651"/>
    </source>
</evidence>
<feature type="transmembrane region" description="Helical" evidence="7">
    <location>
        <begin position="180"/>
        <end position="204"/>
    </location>
</feature>
<feature type="transmembrane region" description="Helical" evidence="7">
    <location>
        <begin position="108"/>
        <end position="127"/>
    </location>
</feature>
<comment type="subcellular location">
    <subcellularLocation>
        <location evidence="1">Cell membrane</location>
        <topology evidence="1">Multi-pass membrane protein</topology>
    </subcellularLocation>
</comment>
<dbReference type="Gene3D" id="1.10.1760.20">
    <property type="match status" value="1"/>
</dbReference>
<evidence type="ECO:0000256" key="2">
    <source>
        <dbReference type="ARBA" id="ARBA00022448"/>
    </source>
</evidence>
<accession>A0A2S5KPK5</accession>
<organism evidence="8 9">
    <name type="scientific">Proteobacteria bacterium 228</name>
    <dbReference type="NCBI Taxonomy" id="2083153"/>
    <lineage>
        <taxon>Bacteria</taxon>
        <taxon>Pseudomonadati</taxon>
        <taxon>Pseudomonadota</taxon>
    </lineage>
</organism>
<keyword evidence="4 7" id="KW-0812">Transmembrane</keyword>
<evidence type="ECO:0000256" key="7">
    <source>
        <dbReference type="SAM" id="Phobius"/>
    </source>
</evidence>
<comment type="caution">
    <text evidence="8">The sequence shown here is derived from an EMBL/GenBank/DDBJ whole genome shotgun (WGS) entry which is preliminary data.</text>
</comment>
<keyword evidence="3" id="KW-1003">Cell membrane</keyword>
<feature type="transmembrane region" description="Helical" evidence="7">
    <location>
        <begin position="41"/>
        <end position="59"/>
    </location>
</feature>
<proteinExistence type="predicted"/>
<dbReference type="Proteomes" id="UP000238196">
    <property type="component" value="Unassembled WGS sequence"/>
</dbReference>
<name>A0A2S5KPK5_9PROT</name>
<dbReference type="OrthoDB" id="5297929at2"/>
<dbReference type="Pfam" id="PF01891">
    <property type="entry name" value="CbiM"/>
    <property type="match status" value="1"/>
</dbReference>
<keyword evidence="2" id="KW-0813">Transport</keyword>
<evidence type="ECO:0000256" key="3">
    <source>
        <dbReference type="ARBA" id="ARBA00022475"/>
    </source>
</evidence>
<dbReference type="EMBL" id="PRLP01000043">
    <property type="protein sequence ID" value="PPC76708.1"/>
    <property type="molecule type" value="Genomic_DNA"/>
</dbReference>
<feature type="transmembrane region" description="Helical" evidence="7">
    <location>
        <begin position="139"/>
        <end position="168"/>
    </location>
</feature>